<dbReference type="AlphaFoldDB" id="A0A7I7T2Q8"/>
<dbReference type="SUPFAM" id="SSF55729">
    <property type="entry name" value="Acyl-CoA N-acyltransferases (Nat)"/>
    <property type="match status" value="1"/>
</dbReference>
<dbReference type="CDD" id="cd04301">
    <property type="entry name" value="NAT_SF"/>
    <property type="match status" value="1"/>
</dbReference>
<proteinExistence type="predicted"/>
<dbReference type="Pfam" id="PF00583">
    <property type="entry name" value="Acetyltransf_1"/>
    <property type="match status" value="1"/>
</dbReference>
<dbReference type="KEGG" id="mhev:MHEL_09920"/>
<dbReference type="PANTHER" id="PTHR42791">
    <property type="entry name" value="GNAT FAMILY ACETYLTRANSFERASE"/>
    <property type="match status" value="1"/>
</dbReference>
<accession>A0A7I7T2Q8</accession>
<dbReference type="InterPro" id="IPR016181">
    <property type="entry name" value="Acyl_CoA_acyltransferase"/>
</dbReference>
<gene>
    <name evidence="2" type="ORF">MHEL_09920</name>
</gene>
<dbReference type="InterPro" id="IPR052523">
    <property type="entry name" value="Trichothecene_AcTrans"/>
</dbReference>
<reference evidence="2 3" key="1">
    <citation type="journal article" date="2019" name="Emerg. Microbes Infect.">
        <title>Comprehensive subspecies identification of 175 nontuberculous mycobacteria species based on 7547 genomic profiles.</title>
        <authorList>
            <person name="Matsumoto Y."/>
            <person name="Kinjo T."/>
            <person name="Motooka D."/>
            <person name="Nabeya D."/>
            <person name="Jung N."/>
            <person name="Uechi K."/>
            <person name="Horii T."/>
            <person name="Iida T."/>
            <person name="Fujita J."/>
            <person name="Nakamura S."/>
        </authorList>
    </citation>
    <scope>NUCLEOTIDE SEQUENCE [LARGE SCALE GENOMIC DNA]</scope>
    <source>
        <strain evidence="2 3">JCM 30396</strain>
    </source>
</reference>
<keyword evidence="3" id="KW-1185">Reference proteome</keyword>
<dbReference type="GO" id="GO:0016747">
    <property type="term" value="F:acyltransferase activity, transferring groups other than amino-acyl groups"/>
    <property type="evidence" value="ECO:0007669"/>
    <property type="project" value="InterPro"/>
</dbReference>
<dbReference type="Proteomes" id="UP000467148">
    <property type="component" value="Chromosome"/>
</dbReference>
<keyword evidence="2" id="KW-0808">Transferase</keyword>
<dbReference type="EMBL" id="AP022596">
    <property type="protein sequence ID" value="BBY62749.1"/>
    <property type="molecule type" value="Genomic_DNA"/>
</dbReference>
<dbReference type="Gene3D" id="3.40.630.30">
    <property type="match status" value="1"/>
</dbReference>
<evidence type="ECO:0000313" key="2">
    <source>
        <dbReference type="EMBL" id="BBY62749.1"/>
    </source>
</evidence>
<dbReference type="PANTHER" id="PTHR42791:SF1">
    <property type="entry name" value="N-ACETYLTRANSFERASE DOMAIN-CONTAINING PROTEIN"/>
    <property type="match status" value="1"/>
</dbReference>
<protein>
    <submittedName>
        <fullName evidence="2">N-acetyltransferase</fullName>
    </submittedName>
</protein>
<feature type="domain" description="N-acetyltransferase" evidence="1">
    <location>
        <begin position="3"/>
        <end position="188"/>
    </location>
</feature>
<dbReference type="InterPro" id="IPR000182">
    <property type="entry name" value="GNAT_dom"/>
</dbReference>
<organism evidence="2 3">
    <name type="scientific">Mycolicibacterium helvum</name>
    <dbReference type="NCBI Taxonomy" id="1534349"/>
    <lineage>
        <taxon>Bacteria</taxon>
        <taxon>Bacillati</taxon>
        <taxon>Actinomycetota</taxon>
        <taxon>Actinomycetes</taxon>
        <taxon>Mycobacteriales</taxon>
        <taxon>Mycobacteriaceae</taxon>
        <taxon>Mycolicibacterium</taxon>
    </lineage>
</organism>
<name>A0A7I7T2Q8_9MYCO</name>
<dbReference type="PROSITE" id="PS51186">
    <property type="entry name" value="GNAT"/>
    <property type="match status" value="1"/>
</dbReference>
<evidence type="ECO:0000313" key="3">
    <source>
        <dbReference type="Proteomes" id="UP000467148"/>
    </source>
</evidence>
<evidence type="ECO:0000259" key="1">
    <source>
        <dbReference type="PROSITE" id="PS51186"/>
    </source>
</evidence>
<sequence length="189" mass="20179">MAFDIRPAVAADLDDAARTLAAAFDAYAWTRWSIPEDGYADRLERLQRLYLGYALDQGVVLVSDNMHGVIALLPPAASPPTADFQEQVARLHGQRLAAVAQVETPTPPESAWSLATLGVHPRSQGEGLGSALVQTGLAVIDGLGASSVALETSDERNVRLYERAGFTVTVTTAIEQGPVVYSMFRPASE</sequence>
<dbReference type="RefSeq" id="WP_163746510.1">
    <property type="nucleotide sequence ID" value="NZ_AP022596.1"/>
</dbReference>